<accession>B4H2C1</accession>
<keyword evidence="3" id="KW-1185">Reference proteome</keyword>
<organism evidence="3">
    <name type="scientific">Drosophila persimilis</name>
    <name type="common">Fruit fly</name>
    <dbReference type="NCBI Taxonomy" id="7234"/>
    <lineage>
        <taxon>Eukaryota</taxon>
        <taxon>Metazoa</taxon>
        <taxon>Ecdysozoa</taxon>
        <taxon>Arthropoda</taxon>
        <taxon>Hexapoda</taxon>
        <taxon>Insecta</taxon>
        <taxon>Pterygota</taxon>
        <taxon>Neoptera</taxon>
        <taxon>Endopterygota</taxon>
        <taxon>Diptera</taxon>
        <taxon>Brachycera</taxon>
        <taxon>Muscomorpha</taxon>
        <taxon>Ephydroidea</taxon>
        <taxon>Drosophilidae</taxon>
        <taxon>Drosophila</taxon>
        <taxon>Sophophora</taxon>
    </lineage>
</organism>
<gene>
    <name evidence="2" type="primary">Dper\GL18047</name>
    <name evidence="2" type="ORF">Dper_GL18047</name>
</gene>
<sequence length="178" mass="19706">MGLPVSAPRAHCVVPATIVLFSRQEQIGPNIYWSDTEARLIEVARLDGTSRRSDWSTGDIDQYGPEPQPRQGRALHPASDCPNLPLPVSSKNIRAQMSAAIGLLFGPESMEQHCRLGGFVYWLDDKTGLERITVNGERRSVELQRLSQFTGIRAVWTPDAKVLRGRPNCFHICLASGV</sequence>
<feature type="region of interest" description="Disordered" evidence="1">
    <location>
        <begin position="51"/>
        <end position="79"/>
    </location>
</feature>
<reference evidence="2 3" key="1">
    <citation type="journal article" date="2007" name="Nature">
        <title>Evolution of genes and genomes on the Drosophila phylogeny.</title>
        <authorList>
            <consortium name="Drosophila 12 Genomes Consortium"/>
            <person name="Clark A.G."/>
            <person name="Eisen M.B."/>
            <person name="Smith D.R."/>
            <person name="Bergman C.M."/>
            <person name="Oliver B."/>
            <person name="Markow T.A."/>
            <person name="Kaufman T.C."/>
            <person name="Kellis M."/>
            <person name="Gelbart W."/>
            <person name="Iyer V.N."/>
            <person name="Pollard D.A."/>
            <person name="Sackton T.B."/>
            <person name="Larracuente A.M."/>
            <person name="Singh N.D."/>
            <person name="Abad J.P."/>
            <person name="Abt D.N."/>
            <person name="Adryan B."/>
            <person name="Aguade M."/>
            <person name="Akashi H."/>
            <person name="Anderson W.W."/>
            <person name="Aquadro C.F."/>
            <person name="Ardell D.H."/>
            <person name="Arguello R."/>
            <person name="Artieri C.G."/>
            <person name="Barbash D.A."/>
            <person name="Barker D."/>
            <person name="Barsanti P."/>
            <person name="Batterham P."/>
            <person name="Batzoglou S."/>
            <person name="Begun D."/>
            <person name="Bhutkar A."/>
            <person name="Blanco E."/>
            <person name="Bosak S.A."/>
            <person name="Bradley R.K."/>
            <person name="Brand A.D."/>
            <person name="Brent M.R."/>
            <person name="Brooks A.N."/>
            <person name="Brown R.H."/>
            <person name="Butlin R.K."/>
            <person name="Caggese C."/>
            <person name="Calvi B.R."/>
            <person name="Bernardo de Carvalho A."/>
            <person name="Caspi A."/>
            <person name="Castrezana S."/>
            <person name="Celniker S.E."/>
            <person name="Chang J.L."/>
            <person name="Chapple C."/>
            <person name="Chatterji S."/>
            <person name="Chinwalla A."/>
            <person name="Civetta A."/>
            <person name="Clifton S.W."/>
            <person name="Comeron J.M."/>
            <person name="Costello J.C."/>
            <person name="Coyne J.A."/>
            <person name="Daub J."/>
            <person name="David R.G."/>
            <person name="Delcher A.L."/>
            <person name="Delehaunty K."/>
            <person name="Do C.B."/>
            <person name="Ebling H."/>
            <person name="Edwards K."/>
            <person name="Eickbush T."/>
            <person name="Evans J.D."/>
            <person name="Filipski A."/>
            <person name="Findeiss S."/>
            <person name="Freyhult E."/>
            <person name="Fulton L."/>
            <person name="Fulton R."/>
            <person name="Garcia A.C."/>
            <person name="Gardiner A."/>
            <person name="Garfield D.A."/>
            <person name="Garvin B.E."/>
            <person name="Gibson G."/>
            <person name="Gilbert D."/>
            <person name="Gnerre S."/>
            <person name="Godfrey J."/>
            <person name="Good R."/>
            <person name="Gotea V."/>
            <person name="Gravely B."/>
            <person name="Greenberg A.J."/>
            <person name="Griffiths-Jones S."/>
            <person name="Gross S."/>
            <person name="Guigo R."/>
            <person name="Gustafson E.A."/>
            <person name="Haerty W."/>
            <person name="Hahn M.W."/>
            <person name="Halligan D.L."/>
            <person name="Halpern A.L."/>
            <person name="Halter G.M."/>
            <person name="Han M.V."/>
            <person name="Heger A."/>
            <person name="Hillier L."/>
            <person name="Hinrichs A.S."/>
            <person name="Holmes I."/>
            <person name="Hoskins R.A."/>
            <person name="Hubisz M.J."/>
            <person name="Hultmark D."/>
            <person name="Huntley M.A."/>
            <person name="Jaffe D.B."/>
            <person name="Jagadeeshan S."/>
            <person name="Jeck W.R."/>
            <person name="Johnson J."/>
            <person name="Jones C.D."/>
            <person name="Jordan W.C."/>
            <person name="Karpen G.H."/>
            <person name="Kataoka E."/>
            <person name="Keightley P.D."/>
            <person name="Kheradpour P."/>
            <person name="Kirkness E.F."/>
            <person name="Koerich L.B."/>
            <person name="Kristiansen K."/>
            <person name="Kudrna D."/>
            <person name="Kulathinal R.J."/>
            <person name="Kumar S."/>
            <person name="Kwok R."/>
            <person name="Lander E."/>
            <person name="Langley C.H."/>
            <person name="Lapoint R."/>
            <person name="Lazzaro B.P."/>
            <person name="Lee S.J."/>
            <person name="Levesque L."/>
            <person name="Li R."/>
            <person name="Lin C.F."/>
            <person name="Lin M.F."/>
            <person name="Lindblad-Toh K."/>
            <person name="Llopart A."/>
            <person name="Long M."/>
            <person name="Low L."/>
            <person name="Lozovsky E."/>
            <person name="Lu J."/>
            <person name="Luo M."/>
            <person name="Machado C.A."/>
            <person name="Makalowski W."/>
            <person name="Marzo M."/>
            <person name="Matsuda M."/>
            <person name="Matzkin L."/>
            <person name="McAllister B."/>
            <person name="McBride C.S."/>
            <person name="McKernan B."/>
            <person name="McKernan K."/>
            <person name="Mendez-Lago M."/>
            <person name="Minx P."/>
            <person name="Mollenhauer M.U."/>
            <person name="Montooth K."/>
            <person name="Mount S.M."/>
            <person name="Mu X."/>
            <person name="Myers E."/>
            <person name="Negre B."/>
            <person name="Newfeld S."/>
            <person name="Nielsen R."/>
            <person name="Noor M.A."/>
            <person name="O'Grady P."/>
            <person name="Pachter L."/>
            <person name="Papaceit M."/>
            <person name="Parisi M.J."/>
            <person name="Parisi M."/>
            <person name="Parts L."/>
            <person name="Pedersen J.S."/>
            <person name="Pesole G."/>
            <person name="Phillippy A.M."/>
            <person name="Ponting C.P."/>
            <person name="Pop M."/>
            <person name="Porcelli D."/>
            <person name="Powell J.R."/>
            <person name="Prohaska S."/>
            <person name="Pruitt K."/>
            <person name="Puig M."/>
            <person name="Quesneville H."/>
            <person name="Ram K.R."/>
            <person name="Rand D."/>
            <person name="Rasmussen M.D."/>
            <person name="Reed L.K."/>
            <person name="Reenan R."/>
            <person name="Reily A."/>
            <person name="Remington K.A."/>
            <person name="Rieger T.T."/>
            <person name="Ritchie M.G."/>
            <person name="Robin C."/>
            <person name="Rogers Y.H."/>
            <person name="Rohde C."/>
            <person name="Rozas J."/>
            <person name="Rubenfield M.J."/>
            <person name="Ruiz A."/>
            <person name="Russo S."/>
            <person name="Salzberg S.L."/>
            <person name="Sanchez-Gracia A."/>
            <person name="Saranga D.J."/>
            <person name="Sato H."/>
            <person name="Schaeffer S.W."/>
            <person name="Schatz M.C."/>
            <person name="Schlenke T."/>
            <person name="Schwartz R."/>
            <person name="Segarra C."/>
            <person name="Singh R.S."/>
            <person name="Sirot L."/>
            <person name="Sirota M."/>
            <person name="Sisneros N.B."/>
            <person name="Smith C.D."/>
            <person name="Smith T.F."/>
            <person name="Spieth J."/>
            <person name="Stage D.E."/>
            <person name="Stark A."/>
            <person name="Stephan W."/>
            <person name="Strausberg R.L."/>
            <person name="Strempel S."/>
            <person name="Sturgill D."/>
            <person name="Sutton G."/>
            <person name="Sutton G.G."/>
            <person name="Tao W."/>
            <person name="Teichmann S."/>
            <person name="Tobari Y.N."/>
            <person name="Tomimura Y."/>
            <person name="Tsolas J.M."/>
            <person name="Valente V.L."/>
            <person name="Venter E."/>
            <person name="Venter J.C."/>
            <person name="Vicario S."/>
            <person name="Vieira F.G."/>
            <person name="Vilella A.J."/>
            <person name="Villasante A."/>
            <person name="Walenz B."/>
            <person name="Wang J."/>
            <person name="Wasserman M."/>
            <person name="Watts T."/>
            <person name="Wilson D."/>
            <person name="Wilson R.K."/>
            <person name="Wing R.A."/>
            <person name="Wolfner M.F."/>
            <person name="Wong A."/>
            <person name="Wong G.K."/>
            <person name="Wu C.I."/>
            <person name="Wu G."/>
            <person name="Yamamoto D."/>
            <person name="Yang H.P."/>
            <person name="Yang S.P."/>
            <person name="Yorke J.A."/>
            <person name="Yoshida K."/>
            <person name="Zdobnov E."/>
            <person name="Zhang P."/>
            <person name="Zhang Y."/>
            <person name="Zimin A.V."/>
            <person name="Baldwin J."/>
            <person name="Abdouelleil A."/>
            <person name="Abdulkadir J."/>
            <person name="Abebe A."/>
            <person name="Abera B."/>
            <person name="Abreu J."/>
            <person name="Acer S.C."/>
            <person name="Aftuck L."/>
            <person name="Alexander A."/>
            <person name="An P."/>
            <person name="Anderson E."/>
            <person name="Anderson S."/>
            <person name="Arachi H."/>
            <person name="Azer M."/>
            <person name="Bachantsang P."/>
            <person name="Barry A."/>
            <person name="Bayul T."/>
            <person name="Berlin A."/>
            <person name="Bessette D."/>
            <person name="Bloom T."/>
            <person name="Blye J."/>
            <person name="Boguslavskiy L."/>
            <person name="Bonnet C."/>
            <person name="Boukhgalter B."/>
            <person name="Bourzgui I."/>
            <person name="Brown A."/>
            <person name="Cahill P."/>
            <person name="Channer S."/>
            <person name="Cheshatsang Y."/>
            <person name="Chuda L."/>
            <person name="Citroen M."/>
            <person name="Collymore A."/>
            <person name="Cooke P."/>
            <person name="Costello M."/>
            <person name="D'Aco K."/>
            <person name="Daza R."/>
            <person name="De Haan G."/>
            <person name="DeGray S."/>
            <person name="DeMaso C."/>
            <person name="Dhargay N."/>
            <person name="Dooley K."/>
            <person name="Dooley E."/>
            <person name="Doricent M."/>
            <person name="Dorje P."/>
            <person name="Dorjee K."/>
            <person name="Dupes A."/>
            <person name="Elong R."/>
            <person name="Falk J."/>
            <person name="Farina A."/>
            <person name="Faro S."/>
            <person name="Ferguson D."/>
            <person name="Fisher S."/>
            <person name="Foley C.D."/>
            <person name="Franke A."/>
            <person name="Friedrich D."/>
            <person name="Gadbois L."/>
            <person name="Gearin G."/>
            <person name="Gearin C.R."/>
            <person name="Giannoukos G."/>
            <person name="Goode T."/>
            <person name="Graham J."/>
            <person name="Grandbois E."/>
            <person name="Grewal S."/>
            <person name="Gyaltsen K."/>
            <person name="Hafez N."/>
            <person name="Hagos B."/>
            <person name="Hall J."/>
            <person name="Henson C."/>
            <person name="Hollinger A."/>
            <person name="Honan T."/>
            <person name="Huard M.D."/>
            <person name="Hughes L."/>
            <person name="Hurhula B."/>
            <person name="Husby M.E."/>
            <person name="Kamat A."/>
            <person name="Kanga B."/>
            <person name="Kashin S."/>
            <person name="Khazanovich D."/>
            <person name="Kisner P."/>
            <person name="Lance K."/>
            <person name="Lara M."/>
            <person name="Lee W."/>
            <person name="Lennon N."/>
            <person name="Letendre F."/>
            <person name="LeVine R."/>
            <person name="Lipovsky A."/>
            <person name="Liu X."/>
            <person name="Liu J."/>
            <person name="Liu S."/>
            <person name="Lokyitsang T."/>
            <person name="Lokyitsang Y."/>
            <person name="Lubonja R."/>
            <person name="Lui A."/>
            <person name="MacDonald P."/>
            <person name="Magnisalis V."/>
            <person name="Maru K."/>
            <person name="Matthews C."/>
            <person name="McCusker W."/>
            <person name="McDonough S."/>
            <person name="Mehta T."/>
            <person name="Meldrim J."/>
            <person name="Meneus L."/>
            <person name="Mihai O."/>
            <person name="Mihalev A."/>
            <person name="Mihova T."/>
            <person name="Mittelman R."/>
            <person name="Mlenga V."/>
            <person name="Montmayeur A."/>
            <person name="Mulrain L."/>
            <person name="Navidi A."/>
            <person name="Naylor J."/>
            <person name="Negash T."/>
            <person name="Nguyen T."/>
            <person name="Nguyen N."/>
            <person name="Nicol R."/>
            <person name="Norbu C."/>
            <person name="Norbu N."/>
            <person name="Novod N."/>
            <person name="O'Neill B."/>
            <person name="Osman S."/>
            <person name="Markiewicz E."/>
            <person name="Oyono O.L."/>
            <person name="Patti C."/>
            <person name="Phunkhang P."/>
            <person name="Pierre F."/>
            <person name="Priest M."/>
            <person name="Raghuraman S."/>
            <person name="Rege F."/>
            <person name="Reyes R."/>
            <person name="Rise C."/>
            <person name="Rogov P."/>
            <person name="Ross K."/>
            <person name="Ryan E."/>
            <person name="Settipalli S."/>
            <person name="Shea T."/>
            <person name="Sherpa N."/>
            <person name="Shi L."/>
            <person name="Shih D."/>
            <person name="Sparrow T."/>
            <person name="Spaulding J."/>
            <person name="Stalker J."/>
            <person name="Stange-Thomann N."/>
            <person name="Stavropoulos S."/>
            <person name="Stone C."/>
            <person name="Strader C."/>
            <person name="Tesfaye S."/>
            <person name="Thomson T."/>
            <person name="Thoulutsang Y."/>
            <person name="Thoulutsang D."/>
            <person name="Topham K."/>
            <person name="Topping I."/>
            <person name="Tsamla T."/>
            <person name="Vassiliev H."/>
            <person name="Vo A."/>
            <person name="Wangchuk T."/>
            <person name="Wangdi T."/>
            <person name="Weiand M."/>
            <person name="Wilkinson J."/>
            <person name="Wilson A."/>
            <person name="Yadav S."/>
            <person name="Young G."/>
            <person name="Yu Q."/>
            <person name="Zembek L."/>
            <person name="Zhong D."/>
            <person name="Zimmer A."/>
            <person name="Zwirko Z."/>
            <person name="Jaffe D.B."/>
            <person name="Alvarez P."/>
            <person name="Brockman W."/>
            <person name="Butler J."/>
            <person name="Chin C."/>
            <person name="Gnerre S."/>
            <person name="Grabherr M."/>
            <person name="Kleber M."/>
            <person name="Mauceli E."/>
            <person name="MacCallum I."/>
        </authorList>
    </citation>
    <scope>NUCLEOTIDE SEQUENCE [LARGE SCALE GENOMIC DNA]</scope>
    <source>
        <strain evidence="3">MSH-3 / Tucson 14011-0111.49</strain>
    </source>
</reference>
<proteinExistence type="predicted"/>
<dbReference type="Proteomes" id="UP000008744">
    <property type="component" value="Unassembled WGS sequence"/>
</dbReference>
<dbReference type="eggNOG" id="KOG1215">
    <property type="taxonomic scope" value="Eukaryota"/>
</dbReference>
<dbReference type="AlphaFoldDB" id="B4H2C1"/>
<dbReference type="OMA" id="NCFHICL"/>
<dbReference type="PhylomeDB" id="B4H2C1"/>
<dbReference type="HOGENOM" id="CLU_1512187_0_0_1"/>
<protein>
    <submittedName>
        <fullName evidence="2">GL18047</fullName>
    </submittedName>
</protein>
<name>B4H2C1_DROPE</name>
<evidence type="ECO:0000313" key="3">
    <source>
        <dbReference type="Proteomes" id="UP000008744"/>
    </source>
</evidence>
<evidence type="ECO:0000313" key="2">
    <source>
        <dbReference type="EMBL" id="EDW30473.1"/>
    </source>
</evidence>
<dbReference type="EMBL" id="CH479203">
    <property type="protein sequence ID" value="EDW30473.1"/>
    <property type="molecule type" value="Genomic_DNA"/>
</dbReference>
<evidence type="ECO:0000256" key="1">
    <source>
        <dbReference type="SAM" id="MobiDB-lite"/>
    </source>
</evidence>